<dbReference type="PANTHER" id="PTHR46411:SF3">
    <property type="entry name" value="AAA+ ATPASE DOMAIN-CONTAINING PROTEIN"/>
    <property type="match status" value="1"/>
</dbReference>
<protein>
    <recommendedName>
        <fullName evidence="2">DUF7025 domain-containing protein</fullName>
    </recommendedName>
</protein>
<feature type="domain" description="DUF7025" evidence="2">
    <location>
        <begin position="230"/>
        <end position="328"/>
    </location>
</feature>
<evidence type="ECO:0000313" key="3">
    <source>
        <dbReference type="EMBL" id="KAH6867379.1"/>
    </source>
</evidence>
<dbReference type="Proteomes" id="UP000777438">
    <property type="component" value="Unassembled WGS sequence"/>
</dbReference>
<dbReference type="PANTHER" id="PTHR46411">
    <property type="entry name" value="FAMILY ATPASE, PUTATIVE-RELATED"/>
    <property type="match status" value="1"/>
</dbReference>
<name>A0A9P8VQ08_9HYPO</name>
<sequence length="330" mass="37476">MVTASLVRSHERAIAVPQTSSISAEESNNVPVSLLITEDHVKNQLDKYEPATVLVSAADEEQQQHEPDHEPRGPFEDVRAGHEYIQDHEMRMPLDWRIRRARHLSFTLQAFFRLVEDRLEALEDGDMNHHLRRRTSPRRPPLSTEHGSGGTNIHWTYSIGPIPRPRTNLQQPHPRLRARVISSLLSLIDDANKNDLLDKYGTYQAYQEELGCLIEFMDSDLKLLGSLKTSSVTKIAFSDLWHIFQPGVEVITAQRPINAYRVPHVSGGRPYLSPPEDKNDNENEGGKFISSYQTPNKSSDFIVTCYQISFDGNKFGSVTQSFSIQGYDNL</sequence>
<evidence type="ECO:0000313" key="4">
    <source>
        <dbReference type="Proteomes" id="UP000777438"/>
    </source>
</evidence>
<keyword evidence="4" id="KW-1185">Reference proteome</keyword>
<dbReference type="AlphaFoldDB" id="A0A9P8VQ08"/>
<feature type="compositionally biased region" description="Basic and acidic residues" evidence="1">
    <location>
        <begin position="275"/>
        <end position="285"/>
    </location>
</feature>
<feature type="region of interest" description="Disordered" evidence="1">
    <location>
        <begin position="268"/>
        <end position="290"/>
    </location>
</feature>
<evidence type="ECO:0000259" key="2">
    <source>
        <dbReference type="Pfam" id="PF22942"/>
    </source>
</evidence>
<comment type="caution">
    <text evidence="3">The sequence shown here is derived from an EMBL/GenBank/DDBJ whole genome shotgun (WGS) entry which is preliminary data.</text>
</comment>
<proteinExistence type="predicted"/>
<gene>
    <name evidence="3" type="ORF">B0T10DRAFT_467898</name>
</gene>
<organism evidence="3 4">
    <name type="scientific">Thelonectria olida</name>
    <dbReference type="NCBI Taxonomy" id="1576542"/>
    <lineage>
        <taxon>Eukaryota</taxon>
        <taxon>Fungi</taxon>
        <taxon>Dikarya</taxon>
        <taxon>Ascomycota</taxon>
        <taxon>Pezizomycotina</taxon>
        <taxon>Sordariomycetes</taxon>
        <taxon>Hypocreomycetidae</taxon>
        <taxon>Hypocreales</taxon>
        <taxon>Nectriaceae</taxon>
        <taxon>Thelonectria</taxon>
    </lineage>
</organism>
<reference evidence="3 4" key="1">
    <citation type="journal article" date="2021" name="Nat. Commun.">
        <title>Genetic determinants of endophytism in the Arabidopsis root mycobiome.</title>
        <authorList>
            <person name="Mesny F."/>
            <person name="Miyauchi S."/>
            <person name="Thiergart T."/>
            <person name="Pickel B."/>
            <person name="Atanasova L."/>
            <person name="Karlsson M."/>
            <person name="Huettel B."/>
            <person name="Barry K.W."/>
            <person name="Haridas S."/>
            <person name="Chen C."/>
            <person name="Bauer D."/>
            <person name="Andreopoulos W."/>
            <person name="Pangilinan J."/>
            <person name="LaButti K."/>
            <person name="Riley R."/>
            <person name="Lipzen A."/>
            <person name="Clum A."/>
            <person name="Drula E."/>
            <person name="Henrissat B."/>
            <person name="Kohler A."/>
            <person name="Grigoriev I.V."/>
            <person name="Martin F.M."/>
            <person name="Hacquard S."/>
        </authorList>
    </citation>
    <scope>NUCLEOTIDE SEQUENCE [LARGE SCALE GENOMIC DNA]</scope>
    <source>
        <strain evidence="3 4">MPI-CAGE-CH-0241</strain>
    </source>
</reference>
<feature type="region of interest" description="Disordered" evidence="1">
    <location>
        <begin position="130"/>
        <end position="157"/>
    </location>
</feature>
<dbReference type="Pfam" id="PF22942">
    <property type="entry name" value="DUF7025"/>
    <property type="match status" value="1"/>
</dbReference>
<dbReference type="InterPro" id="IPR054289">
    <property type="entry name" value="DUF7025"/>
</dbReference>
<accession>A0A9P8VQ08</accession>
<evidence type="ECO:0000256" key="1">
    <source>
        <dbReference type="SAM" id="MobiDB-lite"/>
    </source>
</evidence>
<dbReference type="EMBL" id="JAGPYM010000105">
    <property type="protein sequence ID" value="KAH6867379.1"/>
    <property type="molecule type" value="Genomic_DNA"/>
</dbReference>
<dbReference type="OrthoDB" id="5078945at2759"/>